<evidence type="ECO:0000313" key="9">
    <source>
        <dbReference type="Proteomes" id="UP000269689"/>
    </source>
</evidence>
<comment type="cofactor">
    <cofactor evidence="1">
        <name>Fe cation</name>
        <dbReference type="ChEBI" id="CHEBI:24875"/>
    </cofactor>
</comment>
<dbReference type="InterPro" id="IPR015879">
    <property type="entry name" value="Ring_hydroxy_dOase_asu_C_dom"/>
</dbReference>
<name>A0A3N4UHA5_9RHOB</name>
<dbReference type="Gene3D" id="2.102.10.10">
    <property type="entry name" value="Rieske [2Fe-2S] iron-sulphur domain"/>
    <property type="match status" value="1"/>
</dbReference>
<dbReference type="GO" id="GO:0051537">
    <property type="term" value="F:2 iron, 2 sulfur cluster binding"/>
    <property type="evidence" value="ECO:0007669"/>
    <property type="project" value="UniProtKB-KW"/>
</dbReference>
<dbReference type="Pfam" id="PF00848">
    <property type="entry name" value="Ring_hydroxyl_A"/>
    <property type="match status" value="1"/>
</dbReference>
<accession>A0A3N4UHA5</accession>
<keyword evidence="8" id="KW-0223">Dioxygenase</keyword>
<evidence type="ECO:0000256" key="4">
    <source>
        <dbReference type="ARBA" id="ARBA00023002"/>
    </source>
</evidence>
<gene>
    <name evidence="8" type="ORF">EDD53_2357</name>
</gene>
<evidence type="ECO:0000256" key="6">
    <source>
        <dbReference type="ARBA" id="ARBA00023014"/>
    </source>
</evidence>
<protein>
    <submittedName>
        <fullName evidence="8">Phenylpropionate dioxygenase-like ring-hydroxylating dioxygenase large terminal subunit</fullName>
    </submittedName>
</protein>
<dbReference type="RefSeq" id="WP_123793377.1">
    <property type="nucleotide sequence ID" value="NZ_RKQK01000003.1"/>
</dbReference>
<dbReference type="Proteomes" id="UP000269689">
    <property type="component" value="Unassembled WGS sequence"/>
</dbReference>
<dbReference type="InterPro" id="IPR017941">
    <property type="entry name" value="Rieske_2Fe-2S"/>
</dbReference>
<keyword evidence="9" id="KW-1185">Reference proteome</keyword>
<evidence type="ECO:0000256" key="3">
    <source>
        <dbReference type="ARBA" id="ARBA00022723"/>
    </source>
</evidence>
<dbReference type="CDD" id="cd08879">
    <property type="entry name" value="RHO_alpha_C_AntDO-like"/>
    <property type="match status" value="1"/>
</dbReference>
<dbReference type="PANTHER" id="PTHR43756:SF5">
    <property type="entry name" value="CHOLINE MONOOXYGENASE, CHLOROPLASTIC"/>
    <property type="match status" value="1"/>
</dbReference>
<proteinExistence type="predicted"/>
<feature type="domain" description="Rieske" evidence="7">
    <location>
        <begin position="45"/>
        <end position="154"/>
    </location>
</feature>
<evidence type="ECO:0000313" key="8">
    <source>
        <dbReference type="EMBL" id="RPE66651.1"/>
    </source>
</evidence>
<dbReference type="OrthoDB" id="7456916at2"/>
<evidence type="ECO:0000256" key="1">
    <source>
        <dbReference type="ARBA" id="ARBA00001962"/>
    </source>
</evidence>
<dbReference type="InterPro" id="IPR001663">
    <property type="entry name" value="Rng_hydr_dOase-A"/>
</dbReference>
<organism evidence="8 9">
    <name type="scientific">Pacificibacter maritimus</name>
    <dbReference type="NCBI Taxonomy" id="762213"/>
    <lineage>
        <taxon>Bacteria</taxon>
        <taxon>Pseudomonadati</taxon>
        <taxon>Pseudomonadota</taxon>
        <taxon>Alphaproteobacteria</taxon>
        <taxon>Rhodobacterales</taxon>
        <taxon>Roseobacteraceae</taxon>
        <taxon>Pacificibacter</taxon>
    </lineage>
</organism>
<evidence type="ECO:0000259" key="7">
    <source>
        <dbReference type="PROSITE" id="PS51296"/>
    </source>
</evidence>
<reference evidence="8 9" key="1">
    <citation type="submission" date="2018-11" db="EMBL/GenBank/DDBJ databases">
        <title>Genomic Encyclopedia of Type Strains, Phase IV (KMG-IV): sequencing the most valuable type-strain genomes for metagenomic binning, comparative biology and taxonomic classification.</title>
        <authorList>
            <person name="Goeker M."/>
        </authorList>
    </citation>
    <scope>NUCLEOTIDE SEQUENCE [LARGE SCALE GENOMIC DNA]</scope>
    <source>
        <strain evidence="8 9">DSM 104731</strain>
    </source>
</reference>
<dbReference type="Gene3D" id="3.90.380.10">
    <property type="entry name" value="Naphthalene 1,2-dioxygenase Alpha Subunit, Chain A, domain 1"/>
    <property type="match status" value="1"/>
</dbReference>
<dbReference type="Pfam" id="PF00355">
    <property type="entry name" value="Rieske"/>
    <property type="match status" value="1"/>
</dbReference>
<evidence type="ECO:0000256" key="2">
    <source>
        <dbReference type="ARBA" id="ARBA00022714"/>
    </source>
</evidence>
<keyword evidence="3" id="KW-0479">Metal-binding</keyword>
<keyword evidence="2" id="KW-0001">2Fe-2S</keyword>
<dbReference type="AlphaFoldDB" id="A0A3N4UHA5"/>
<sequence length="430" mass="49029">MSLDTPKFSDLDAMYDVENAKVATEMYEDPALFKEEMDKIFKKTWVFVAHESEFPDKGSFKLSHVGLDPVIVVRDRKGKIHCMVNRCRHRAATVCEVKKGKTSSFQCPYHGWGYGLDGSLRAVPYPEQYGDDFDKSQHGMLKLRTESFEGMVFATFNYDAEPLVDFLGPEVCRYMTLFMKQGGGFPIKVLGEHQFSVPMNWKVQLENTTDAYHFPIVHKSFMQTLDEKTEDLFAFMDKNEGWVEDLGNGHSIMMMMPSREDLDERMDDPIEPRFEWLAEEIRKEGYSEEQVKRIVLAVGGPGFNMNLFPNVSFSLSFFRVLTPVSVDQTDIRHMALGMDGGPQIANQTRLRLHEHFQGPMGFGSPDDAEVWERVQRGTQGGEELKILVNRGMVDEEQGVMGPRGHVSAETGMRAAYGMWKRMMDEGANDV</sequence>
<keyword evidence="5" id="KW-0408">Iron</keyword>
<dbReference type="SUPFAM" id="SSF55961">
    <property type="entry name" value="Bet v1-like"/>
    <property type="match status" value="1"/>
</dbReference>
<dbReference type="SUPFAM" id="SSF50022">
    <property type="entry name" value="ISP domain"/>
    <property type="match status" value="1"/>
</dbReference>
<dbReference type="GO" id="GO:0051213">
    <property type="term" value="F:dioxygenase activity"/>
    <property type="evidence" value="ECO:0007669"/>
    <property type="project" value="UniProtKB-KW"/>
</dbReference>
<evidence type="ECO:0000256" key="5">
    <source>
        <dbReference type="ARBA" id="ARBA00023004"/>
    </source>
</evidence>
<dbReference type="EMBL" id="RKQK01000003">
    <property type="protein sequence ID" value="RPE66651.1"/>
    <property type="molecule type" value="Genomic_DNA"/>
</dbReference>
<dbReference type="InterPro" id="IPR036922">
    <property type="entry name" value="Rieske_2Fe-2S_sf"/>
</dbReference>
<dbReference type="PRINTS" id="PR00090">
    <property type="entry name" value="RNGDIOXGNASE"/>
</dbReference>
<keyword evidence="4" id="KW-0560">Oxidoreductase</keyword>
<dbReference type="GO" id="GO:0005506">
    <property type="term" value="F:iron ion binding"/>
    <property type="evidence" value="ECO:0007669"/>
    <property type="project" value="InterPro"/>
</dbReference>
<dbReference type="PROSITE" id="PS51296">
    <property type="entry name" value="RIESKE"/>
    <property type="match status" value="1"/>
</dbReference>
<dbReference type="PANTHER" id="PTHR43756">
    <property type="entry name" value="CHOLINE MONOOXYGENASE, CHLOROPLASTIC"/>
    <property type="match status" value="1"/>
</dbReference>
<keyword evidence="6" id="KW-0411">Iron-sulfur</keyword>
<comment type="caution">
    <text evidence="8">The sequence shown here is derived from an EMBL/GenBank/DDBJ whole genome shotgun (WGS) entry which is preliminary data.</text>
</comment>